<reference evidence="3 4" key="1">
    <citation type="submission" date="2022-03" db="EMBL/GenBank/DDBJ databases">
        <authorList>
            <person name="Nunn A."/>
            <person name="Chopra R."/>
            <person name="Nunn A."/>
            <person name="Contreras Garrido A."/>
        </authorList>
    </citation>
    <scope>NUCLEOTIDE SEQUENCE [LARGE SCALE GENOMIC DNA]</scope>
</reference>
<protein>
    <submittedName>
        <fullName evidence="3">Uncharacterized protein</fullName>
    </submittedName>
</protein>
<accession>A0AAU9RGS0</accession>
<dbReference type="Proteomes" id="UP000836841">
    <property type="component" value="Unassembled WGS sequence"/>
</dbReference>
<proteinExistence type="inferred from homology"/>
<gene>
    <name evidence="3" type="ORF">TAV2_LOCUS4477</name>
</gene>
<dbReference type="Pfam" id="PF03760">
    <property type="entry name" value="LEA_1"/>
    <property type="match status" value="1"/>
</dbReference>
<comment type="caution">
    <text evidence="3">The sequence shown here is derived from an EMBL/GenBank/DDBJ whole genome shotgun (WGS) entry which is preliminary data.</text>
</comment>
<dbReference type="EMBL" id="CAJVSB020000106">
    <property type="protein sequence ID" value="CAH2041543.1"/>
    <property type="molecule type" value="Genomic_DNA"/>
</dbReference>
<feature type="compositionally biased region" description="Pro residues" evidence="2">
    <location>
        <begin position="117"/>
        <end position="134"/>
    </location>
</feature>
<dbReference type="InterPro" id="IPR005513">
    <property type="entry name" value="LEA_1"/>
</dbReference>
<evidence type="ECO:0000256" key="1">
    <source>
        <dbReference type="ARBA" id="ARBA00010975"/>
    </source>
</evidence>
<dbReference type="AlphaFoldDB" id="A0AAU9RGS0"/>
<keyword evidence="4" id="KW-1185">Reference proteome</keyword>
<dbReference type="GO" id="GO:0009793">
    <property type="term" value="P:embryo development ending in seed dormancy"/>
    <property type="evidence" value="ECO:0007669"/>
    <property type="project" value="InterPro"/>
</dbReference>
<comment type="similarity">
    <text evidence="1">Belongs to the LEA type 1 family.</text>
</comment>
<organism evidence="3 4">
    <name type="scientific">Thlaspi arvense</name>
    <name type="common">Field penny-cress</name>
    <dbReference type="NCBI Taxonomy" id="13288"/>
    <lineage>
        <taxon>Eukaryota</taxon>
        <taxon>Viridiplantae</taxon>
        <taxon>Streptophyta</taxon>
        <taxon>Embryophyta</taxon>
        <taxon>Tracheophyta</taxon>
        <taxon>Spermatophyta</taxon>
        <taxon>Magnoliopsida</taxon>
        <taxon>eudicotyledons</taxon>
        <taxon>Gunneridae</taxon>
        <taxon>Pentapetalae</taxon>
        <taxon>rosids</taxon>
        <taxon>malvids</taxon>
        <taxon>Brassicales</taxon>
        <taxon>Brassicaceae</taxon>
        <taxon>Thlaspideae</taxon>
        <taxon>Thlaspi</taxon>
    </lineage>
</organism>
<evidence type="ECO:0000313" key="3">
    <source>
        <dbReference type="EMBL" id="CAH2041543.1"/>
    </source>
</evidence>
<dbReference type="PANTHER" id="PTHR33493">
    <property type="entry name" value="LATE EMBRYOGENESIS ABUNDANT PROTEIN 6-RELATED"/>
    <property type="match status" value="1"/>
</dbReference>
<evidence type="ECO:0000256" key="2">
    <source>
        <dbReference type="SAM" id="MobiDB-lite"/>
    </source>
</evidence>
<sequence>MQSMKETAANIGASAKSGMEKTKATLQEKAEKMTTRDPLQKEMAERKKEDRITEAELRKQEEMNRNAAARRSETYSHSSTGEPVGMHHMSALPGHGTGEPAGQVVEGWFLRTRLVRPPAPSAAPPPTTPNPGPP</sequence>
<feature type="compositionally biased region" description="Basic and acidic residues" evidence="2">
    <location>
        <begin position="18"/>
        <end position="74"/>
    </location>
</feature>
<feature type="region of interest" description="Disordered" evidence="2">
    <location>
        <begin position="1"/>
        <end position="134"/>
    </location>
</feature>
<name>A0AAU9RGS0_THLAR</name>
<dbReference type="PANTHER" id="PTHR33493:SF2">
    <property type="entry name" value="LATE EMBRYOGENESIS ABUNDANT PROTEIN 46"/>
    <property type="match status" value="1"/>
</dbReference>
<evidence type="ECO:0000313" key="4">
    <source>
        <dbReference type="Proteomes" id="UP000836841"/>
    </source>
</evidence>